<gene>
    <name evidence="4" type="primary">Mtfp1</name>
    <name evidence="4" type="ORF">A0H81_03634</name>
</gene>
<dbReference type="OrthoDB" id="424969at2759"/>
<dbReference type="PANTHER" id="PTHR11001:SF2">
    <property type="entry name" value="MITOCHONDRIAL FISSION PROCESS PROTEIN 1"/>
    <property type="match status" value="1"/>
</dbReference>
<evidence type="ECO:0000313" key="4">
    <source>
        <dbReference type="EMBL" id="OBZ76890.1"/>
    </source>
</evidence>
<evidence type="ECO:0000256" key="3">
    <source>
        <dbReference type="ARBA" id="ARBA00029631"/>
    </source>
</evidence>
<evidence type="ECO:0000256" key="1">
    <source>
        <dbReference type="ARBA" id="ARBA00009224"/>
    </source>
</evidence>
<dbReference type="GO" id="GO:0000266">
    <property type="term" value="P:mitochondrial fission"/>
    <property type="evidence" value="ECO:0007669"/>
    <property type="project" value="TreeGrafter"/>
</dbReference>
<organism evidence="4 5">
    <name type="scientific">Grifola frondosa</name>
    <name type="common">Maitake</name>
    <name type="synonym">Polyporus frondosus</name>
    <dbReference type="NCBI Taxonomy" id="5627"/>
    <lineage>
        <taxon>Eukaryota</taxon>
        <taxon>Fungi</taxon>
        <taxon>Dikarya</taxon>
        <taxon>Basidiomycota</taxon>
        <taxon>Agaricomycotina</taxon>
        <taxon>Agaricomycetes</taxon>
        <taxon>Polyporales</taxon>
        <taxon>Grifolaceae</taxon>
        <taxon>Grifola</taxon>
    </lineage>
</organism>
<dbReference type="GO" id="GO:0005739">
    <property type="term" value="C:mitochondrion"/>
    <property type="evidence" value="ECO:0007669"/>
    <property type="project" value="TreeGrafter"/>
</dbReference>
<evidence type="ECO:0000256" key="2">
    <source>
        <dbReference type="ARBA" id="ARBA00017835"/>
    </source>
</evidence>
<accession>A0A1C7MJ95</accession>
<dbReference type="PANTHER" id="PTHR11001">
    <property type="entry name" value="MITOCHONDRIAL FISSION PROCESS PROTEIN 1"/>
    <property type="match status" value="1"/>
</dbReference>
<keyword evidence="5" id="KW-1185">Reference proteome</keyword>
<dbReference type="OMA" id="HYLAYSS"/>
<proteinExistence type="inferred from homology"/>
<dbReference type="EMBL" id="LUGG01000003">
    <property type="protein sequence ID" value="OBZ76890.1"/>
    <property type="molecule type" value="Genomic_DNA"/>
</dbReference>
<protein>
    <recommendedName>
        <fullName evidence="2">Mitochondrial fission process protein 1</fullName>
    </recommendedName>
    <alternativeName>
        <fullName evidence="3">Mitochondrial 18 kDa protein</fullName>
    </alternativeName>
</protein>
<dbReference type="AlphaFoldDB" id="A0A1C7MJ95"/>
<dbReference type="Proteomes" id="UP000092993">
    <property type="component" value="Unassembled WGS sequence"/>
</dbReference>
<evidence type="ECO:0000313" key="5">
    <source>
        <dbReference type="Proteomes" id="UP000092993"/>
    </source>
</evidence>
<dbReference type="InterPro" id="IPR019560">
    <property type="entry name" value="Mitochondrial_18_kDa_protein"/>
</dbReference>
<reference evidence="4 5" key="1">
    <citation type="submission" date="2016-03" db="EMBL/GenBank/DDBJ databases">
        <title>Whole genome sequencing of Grifola frondosa 9006-11.</title>
        <authorList>
            <person name="Min B."/>
            <person name="Park H."/>
            <person name="Kim J.-G."/>
            <person name="Cho H."/>
            <person name="Oh Y.-L."/>
            <person name="Kong W.-S."/>
            <person name="Choi I.-G."/>
        </authorList>
    </citation>
    <scope>NUCLEOTIDE SEQUENCE [LARGE SCALE GENOMIC DNA]</scope>
    <source>
        <strain evidence="4 5">9006-11</strain>
    </source>
</reference>
<name>A0A1C7MJ95_GRIFR</name>
<sequence length="151" mass="16645">MLHTDVGEAFRPVVPPAIVAAAYGISWLYLAGDVGYEAYKAHRRGPSPIEAAHFSEPTRIGMIAVKRSVFQSIASMALPAFTIHTAVRQAKKTFANIKNPRIKTWGPTVTGLAIVPILPYLFDKPVEHATDAAFEWFENKIAEQDNKTENP</sequence>
<dbReference type="Pfam" id="PF10558">
    <property type="entry name" value="MTP18"/>
    <property type="match status" value="1"/>
</dbReference>
<comment type="caution">
    <text evidence="4">The sequence shown here is derived from an EMBL/GenBank/DDBJ whole genome shotgun (WGS) entry which is preliminary data.</text>
</comment>
<comment type="similarity">
    <text evidence="1">Belongs to the MTFP1 family.</text>
</comment>